<dbReference type="EMBL" id="SADE01000002">
    <property type="protein sequence ID" value="RVU36644.1"/>
    <property type="molecule type" value="Genomic_DNA"/>
</dbReference>
<evidence type="ECO:0000313" key="2">
    <source>
        <dbReference type="EMBL" id="RVU36644.1"/>
    </source>
</evidence>
<dbReference type="AlphaFoldDB" id="A0A437QQ46"/>
<evidence type="ECO:0000256" key="1">
    <source>
        <dbReference type="SAM" id="MobiDB-lite"/>
    </source>
</evidence>
<reference evidence="3" key="1">
    <citation type="submission" date="2019-01" db="EMBL/GenBank/DDBJ databases">
        <title>Gri0909 isolated from a small marine red alga.</title>
        <authorList>
            <person name="Kim J."/>
            <person name="Jeong S.E."/>
            <person name="Jeon C.O."/>
        </authorList>
    </citation>
    <scope>NUCLEOTIDE SEQUENCE [LARGE SCALE GENOMIC DNA]</scope>
    <source>
        <strain evidence="3">Gri0909</strain>
    </source>
</reference>
<accession>A0A437QQ46</accession>
<sequence length="128" mass="14112">MSLSRFESRFVRLQNDYPTGMTATAVLRRALAMLADLAADTLETDAEQARGLLTGAARRIETLFADWPDIAGPLVDWRRMISLFPADDGKALRCHAIREAERMMRSASEGDPAESGGEDAYRSSSMSQ</sequence>
<feature type="region of interest" description="Disordered" evidence="1">
    <location>
        <begin position="103"/>
        <end position="128"/>
    </location>
</feature>
<name>A0A437QQ46_9PROT</name>
<comment type="caution">
    <text evidence="2">The sequence shown here is derived from an EMBL/GenBank/DDBJ whole genome shotgun (WGS) entry which is preliminary data.</text>
</comment>
<evidence type="ECO:0000313" key="3">
    <source>
        <dbReference type="Proteomes" id="UP000287447"/>
    </source>
</evidence>
<dbReference type="Proteomes" id="UP000287447">
    <property type="component" value="Unassembled WGS sequence"/>
</dbReference>
<protein>
    <submittedName>
        <fullName evidence="2">Uncharacterized protein</fullName>
    </submittedName>
</protein>
<dbReference type="RefSeq" id="WP_127766120.1">
    <property type="nucleotide sequence ID" value="NZ_SADE01000002.1"/>
</dbReference>
<keyword evidence="3" id="KW-1185">Reference proteome</keyword>
<organism evidence="2 3">
    <name type="scientific">Hwanghaeella grinnelliae</name>
    <dbReference type="NCBI Taxonomy" id="2500179"/>
    <lineage>
        <taxon>Bacteria</taxon>
        <taxon>Pseudomonadati</taxon>
        <taxon>Pseudomonadota</taxon>
        <taxon>Alphaproteobacteria</taxon>
        <taxon>Rhodospirillales</taxon>
        <taxon>Rhodospirillaceae</taxon>
        <taxon>Hwanghaeella</taxon>
    </lineage>
</organism>
<gene>
    <name evidence="2" type="ORF">EOI86_15820</name>
</gene>
<proteinExistence type="predicted"/>